<name>U5N5K8_9BURK</name>
<reference evidence="1 2" key="1">
    <citation type="journal article" date="2013" name="Genome Biol.">
        <title>Genomic analysis reveals key aspects of prokaryotic symbiosis in the phototrophic consortium "Chlorochromatium aggregatum".</title>
        <authorList>
            <person name="Liu Z."/>
            <person name="Muller J."/>
            <person name="Li T."/>
            <person name="Alvey R.M."/>
            <person name="Vogl K."/>
            <person name="Frigaard N.U."/>
            <person name="Rockwell N.C."/>
            <person name="Boyd E.S."/>
            <person name="Tomsho L.P."/>
            <person name="Schuster S.C."/>
            <person name="Henke P."/>
            <person name="Rohde M."/>
            <person name="Overmann J."/>
            <person name="Bryant D.A."/>
        </authorList>
    </citation>
    <scope>NUCLEOTIDE SEQUENCE [LARGE SCALE GENOMIC DNA]</scope>
    <source>
        <strain evidence="1">CR</strain>
    </source>
</reference>
<dbReference type="STRING" id="946483.Cenrod_0694"/>
<dbReference type="EMBL" id="CP004885">
    <property type="protein sequence ID" value="AGX86801.1"/>
    <property type="molecule type" value="Genomic_DNA"/>
</dbReference>
<keyword evidence="2" id="KW-1185">Reference proteome</keyword>
<evidence type="ECO:0000313" key="1">
    <source>
        <dbReference type="EMBL" id="AGX86801.1"/>
    </source>
</evidence>
<evidence type="ECO:0000313" key="2">
    <source>
        <dbReference type="Proteomes" id="UP000017184"/>
    </source>
</evidence>
<protein>
    <submittedName>
        <fullName evidence="1">Uncharacterized protein</fullName>
    </submittedName>
</protein>
<dbReference type="KEGG" id="cbx:Cenrod_0694"/>
<dbReference type="HOGENOM" id="CLU_2859398_0_0_4"/>
<accession>U5N5K8</accession>
<gene>
    <name evidence="1" type="ORF">Cenrod_0694</name>
</gene>
<proteinExistence type="predicted"/>
<dbReference type="Proteomes" id="UP000017184">
    <property type="component" value="Chromosome"/>
</dbReference>
<organism evidence="1 2">
    <name type="scientific">Candidatus Symbiobacter mobilis CR</name>
    <dbReference type="NCBI Taxonomy" id="946483"/>
    <lineage>
        <taxon>Bacteria</taxon>
        <taxon>Pseudomonadati</taxon>
        <taxon>Pseudomonadota</taxon>
        <taxon>Betaproteobacteria</taxon>
        <taxon>Burkholderiales</taxon>
        <taxon>Comamonadaceae</taxon>
    </lineage>
</organism>
<sequence>MRHGCCMHASRWRANGGERWHGGYALSGFRGAEYATLCSATLAQSERLIFEGFSAMEHRLSLAL</sequence>
<dbReference type="AlphaFoldDB" id="U5N5K8"/>